<keyword evidence="6" id="KW-0539">Nucleus</keyword>
<keyword evidence="2" id="KW-0862">Zinc</keyword>
<evidence type="ECO:0000256" key="1">
    <source>
        <dbReference type="ARBA" id="ARBA00004123"/>
    </source>
</evidence>
<dbReference type="EMBL" id="MU838997">
    <property type="protein sequence ID" value="KAK1772821.1"/>
    <property type="molecule type" value="Genomic_DNA"/>
</dbReference>
<dbReference type="Pfam" id="PF11951">
    <property type="entry name" value="Fungal_trans_2"/>
    <property type="match status" value="1"/>
</dbReference>
<dbReference type="GeneID" id="85314583"/>
<feature type="compositionally biased region" description="Low complexity" evidence="7">
    <location>
        <begin position="531"/>
        <end position="542"/>
    </location>
</feature>
<feature type="domain" description="Zn(2)-C6 fungal-type" evidence="8">
    <location>
        <begin position="53"/>
        <end position="80"/>
    </location>
</feature>
<dbReference type="GO" id="GO:0045944">
    <property type="term" value="P:positive regulation of transcription by RNA polymerase II"/>
    <property type="evidence" value="ECO:0007669"/>
    <property type="project" value="TreeGrafter"/>
</dbReference>
<evidence type="ECO:0000256" key="5">
    <source>
        <dbReference type="ARBA" id="ARBA00023163"/>
    </source>
</evidence>
<comment type="subcellular location">
    <subcellularLocation>
        <location evidence="1">Nucleus</location>
    </subcellularLocation>
</comment>
<accession>A0AAJ0CEH3</accession>
<evidence type="ECO:0000256" key="4">
    <source>
        <dbReference type="ARBA" id="ARBA00023125"/>
    </source>
</evidence>
<evidence type="ECO:0000313" key="10">
    <source>
        <dbReference type="Proteomes" id="UP001244011"/>
    </source>
</evidence>
<proteinExistence type="predicted"/>
<dbReference type="GO" id="GO:0000976">
    <property type="term" value="F:transcription cis-regulatory region binding"/>
    <property type="evidence" value="ECO:0007669"/>
    <property type="project" value="TreeGrafter"/>
</dbReference>
<evidence type="ECO:0000256" key="3">
    <source>
        <dbReference type="ARBA" id="ARBA00023015"/>
    </source>
</evidence>
<evidence type="ECO:0000313" key="9">
    <source>
        <dbReference type="EMBL" id="KAK1772821.1"/>
    </source>
</evidence>
<evidence type="ECO:0000256" key="6">
    <source>
        <dbReference type="ARBA" id="ARBA00023242"/>
    </source>
</evidence>
<reference evidence="9" key="1">
    <citation type="submission" date="2023-06" db="EMBL/GenBank/DDBJ databases">
        <title>Genome-scale phylogeny and comparative genomics of the fungal order Sordariales.</title>
        <authorList>
            <consortium name="Lawrence Berkeley National Laboratory"/>
            <person name="Hensen N."/>
            <person name="Bonometti L."/>
            <person name="Westerberg I."/>
            <person name="Brannstrom I.O."/>
            <person name="Guillou S."/>
            <person name="Cros-Aarteil S."/>
            <person name="Calhoun S."/>
            <person name="Haridas S."/>
            <person name="Kuo A."/>
            <person name="Mondo S."/>
            <person name="Pangilinan J."/>
            <person name="Riley R."/>
            <person name="Labutti K."/>
            <person name="Andreopoulos B."/>
            <person name="Lipzen A."/>
            <person name="Chen C."/>
            <person name="Yanf M."/>
            <person name="Daum C."/>
            <person name="Ng V."/>
            <person name="Clum A."/>
            <person name="Steindorff A."/>
            <person name="Ohm R."/>
            <person name="Martin F."/>
            <person name="Silar P."/>
            <person name="Natvig D."/>
            <person name="Lalanne C."/>
            <person name="Gautier V."/>
            <person name="Ament-Velasquez S.L."/>
            <person name="Kruys A."/>
            <person name="Hutchinson M.I."/>
            <person name="Powell A.J."/>
            <person name="Barry K."/>
            <person name="Miller A.N."/>
            <person name="Grigoriev I.V."/>
            <person name="Debuchy R."/>
            <person name="Gladieux P."/>
            <person name="Thoren M.H."/>
            <person name="Johannesson H."/>
        </authorList>
    </citation>
    <scope>NUCLEOTIDE SEQUENCE</scope>
    <source>
        <strain evidence="9">8032-3</strain>
    </source>
</reference>
<dbReference type="GO" id="GO:0005634">
    <property type="term" value="C:nucleus"/>
    <property type="evidence" value="ECO:0007669"/>
    <property type="project" value="UniProtKB-SubCell"/>
</dbReference>
<feature type="region of interest" description="Disordered" evidence="7">
    <location>
        <begin position="528"/>
        <end position="582"/>
    </location>
</feature>
<keyword evidence="3" id="KW-0805">Transcription regulation</keyword>
<dbReference type="SUPFAM" id="SSF57701">
    <property type="entry name" value="Zn2/Cys6 DNA-binding domain"/>
    <property type="match status" value="1"/>
</dbReference>
<dbReference type="InterPro" id="IPR001138">
    <property type="entry name" value="Zn2Cys6_DnaBD"/>
</dbReference>
<feature type="region of interest" description="Disordered" evidence="7">
    <location>
        <begin position="725"/>
        <end position="753"/>
    </location>
</feature>
<evidence type="ECO:0000256" key="7">
    <source>
        <dbReference type="SAM" id="MobiDB-lite"/>
    </source>
</evidence>
<feature type="compositionally biased region" description="Low complexity" evidence="7">
    <location>
        <begin position="214"/>
        <end position="229"/>
    </location>
</feature>
<dbReference type="Proteomes" id="UP001244011">
    <property type="component" value="Unassembled WGS sequence"/>
</dbReference>
<protein>
    <submittedName>
        <fullName evidence="9">Fungal-specific transcription factor domain-containing protein</fullName>
    </submittedName>
</protein>
<feature type="compositionally biased region" description="Basic and acidic residues" evidence="7">
    <location>
        <begin position="121"/>
        <end position="131"/>
    </location>
</feature>
<feature type="region of interest" description="Disordered" evidence="7">
    <location>
        <begin position="1"/>
        <end position="22"/>
    </location>
</feature>
<dbReference type="RefSeq" id="XP_060289034.1">
    <property type="nucleotide sequence ID" value="XM_060431396.1"/>
</dbReference>
<name>A0AAJ0CEH3_9PEZI</name>
<gene>
    <name evidence="9" type="ORF">QBC33DRAFT_584134</name>
</gene>
<feature type="region of interest" description="Disordered" evidence="7">
    <location>
        <begin position="186"/>
        <end position="229"/>
    </location>
</feature>
<dbReference type="GO" id="GO:0000981">
    <property type="term" value="F:DNA-binding transcription factor activity, RNA polymerase II-specific"/>
    <property type="evidence" value="ECO:0007669"/>
    <property type="project" value="InterPro"/>
</dbReference>
<dbReference type="Pfam" id="PF00172">
    <property type="entry name" value="Zn_clus"/>
    <property type="match status" value="1"/>
</dbReference>
<dbReference type="AlphaFoldDB" id="A0AAJ0CEH3"/>
<sequence>MLLYTRLAPPKPPKQRSRAGERAAPILQFLKPAGLISADPLPRWFQYRLPILKKKCDEERPQCNRCAERSLDCIYEPVKPRQRRKRNSTAPNPRSAISQLPISISYPPGRKLSEDSNDSQDASHGRWGCERHPHHGPVDEFEMGDLTALSPLETSFDTSPLIPAFLGGPPPTALLRIASPRHSFPYDLEGEDETAETTWGASESRRRGRRGRRGSSSIPTAAVVAPSSHSASRNPHLAMIAPFALGSPLLEFCAPAFSEFSDSPQRRALVAHFCNVLSHLIVFREESGNAFQQLVLPLTQSSSPVMNAIYALASAHLEYRCAENGEKSLYFHNKAIQGLAKIIEQDSRTNRNELLATIMLLVYYEVLVQRGQSNIVDGHLKGALTIMCTNQQPSDDPTGIFLERAFRFYDVIAALSNGTAPLSAAPAAGCLQPFPPLGALAASPLSNVDTLLGMATTLWPVIHRLATLLSLKAELESTMQAEPTSTKVAVLRTEFETTAEAIETILSQWQPTLPPDFFAEEFPSEDLDAITPTSYPGGTTPDSSPPSPSPSSSSPTSPPPPCCPFATPSPRQPPPPPRCDRDGLHSIVHSALAYKHGALVYLYRTVRGLDRAHAAVQRHARAGLAHCEATVRAGGPMGALLWPLFVAACEAVSAADRGAAGRAFEGIERRQGMRNIGRAWGIVREVWRRADEEEEEWERGGLGDHEDDRDTLGYYVDGEIAGGARREGATCPATGDSRRPTSARLGRGHGHKAGRSADLWRRVSKDMGVNIVFG</sequence>
<keyword evidence="10" id="KW-1185">Reference proteome</keyword>
<dbReference type="GO" id="GO:0008270">
    <property type="term" value="F:zinc ion binding"/>
    <property type="evidence" value="ECO:0007669"/>
    <property type="project" value="InterPro"/>
</dbReference>
<feature type="compositionally biased region" description="Polar residues" evidence="7">
    <location>
        <begin position="88"/>
        <end position="102"/>
    </location>
</feature>
<comment type="caution">
    <text evidence="9">The sequence shown here is derived from an EMBL/GenBank/DDBJ whole genome shotgun (WGS) entry which is preliminary data.</text>
</comment>
<feature type="region of interest" description="Disordered" evidence="7">
    <location>
        <begin position="80"/>
        <end position="141"/>
    </location>
</feature>
<dbReference type="PANTHER" id="PTHR37534:SF15">
    <property type="entry name" value="ZN(II)2CYS6 TRANSCRIPTION FACTOR (EUROFUNG)"/>
    <property type="match status" value="1"/>
</dbReference>
<organism evidence="9 10">
    <name type="scientific">Phialemonium atrogriseum</name>
    <dbReference type="NCBI Taxonomy" id="1093897"/>
    <lineage>
        <taxon>Eukaryota</taxon>
        <taxon>Fungi</taxon>
        <taxon>Dikarya</taxon>
        <taxon>Ascomycota</taxon>
        <taxon>Pezizomycotina</taxon>
        <taxon>Sordariomycetes</taxon>
        <taxon>Sordariomycetidae</taxon>
        <taxon>Cephalothecales</taxon>
        <taxon>Cephalothecaceae</taxon>
        <taxon>Phialemonium</taxon>
    </lineage>
</organism>
<dbReference type="InterPro" id="IPR036864">
    <property type="entry name" value="Zn2-C6_fun-type_DNA-bd_sf"/>
</dbReference>
<keyword evidence="5" id="KW-0804">Transcription</keyword>
<evidence type="ECO:0000259" key="8">
    <source>
        <dbReference type="Pfam" id="PF00172"/>
    </source>
</evidence>
<evidence type="ECO:0000256" key="2">
    <source>
        <dbReference type="ARBA" id="ARBA00022833"/>
    </source>
</evidence>
<dbReference type="CDD" id="cd00067">
    <property type="entry name" value="GAL4"/>
    <property type="match status" value="1"/>
</dbReference>
<dbReference type="Gene3D" id="4.10.240.10">
    <property type="entry name" value="Zn(2)-C6 fungal-type DNA-binding domain"/>
    <property type="match status" value="1"/>
</dbReference>
<dbReference type="PANTHER" id="PTHR37534">
    <property type="entry name" value="TRANSCRIPTIONAL ACTIVATOR PROTEIN UGA3"/>
    <property type="match status" value="1"/>
</dbReference>
<dbReference type="InterPro" id="IPR021858">
    <property type="entry name" value="Fun_TF"/>
</dbReference>
<keyword evidence="4" id="KW-0238">DNA-binding</keyword>